<dbReference type="GO" id="GO:0008131">
    <property type="term" value="F:primary methylamine oxidase activity"/>
    <property type="evidence" value="ECO:0007669"/>
    <property type="project" value="InterPro"/>
</dbReference>
<evidence type="ECO:0000313" key="19">
    <source>
        <dbReference type="Proteomes" id="UP000198287"/>
    </source>
</evidence>
<dbReference type="Pfam" id="PF02728">
    <property type="entry name" value="Cu_amine_oxidN3"/>
    <property type="match status" value="1"/>
</dbReference>
<dbReference type="InterPro" id="IPR000269">
    <property type="entry name" value="Cu_amine_oxidase"/>
</dbReference>
<keyword evidence="8 13" id="KW-0560">Oxidoreductase</keyword>
<keyword evidence="14" id="KW-0732">Signal</keyword>
<dbReference type="InterPro" id="IPR016182">
    <property type="entry name" value="Cu_amine_oxidase_N-reg"/>
</dbReference>
<evidence type="ECO:0000256" key="4">
    <source>
        <dbReference type="ARBA" id="ARBA00007983"/>
    </source>
</evidence>
<keyword evidence="6 13" id="KW-0479">Metal-binding</keyword>
<feature type="modified residue" description="2',4',5'-topaquinone" evidence="12">
    <location>
        <position position="428"/>
    </location>
</feature>
<feature type="signal peptide" evidence="14">
    <location>
        <begin position="1"/>
        <end position="21"/>
    </location>
</feature>
<dbReference type="SUPFAM" id="SSF54416">
    <property type="entry name" value="Amine oxidase N-terminal region"/>
    <property type="match status" value="2"/>
</dbReference>
<evidence type="ECO:0000256" key="10">
    <source>
        <dbReference type="ARBA" id="ARBA00023211"/>
    </source>
</evidence>
<accession>A0A226EZ52</accession>
<gene>
    <name evidence="18" type="ORF">Fcan01_00376</name>
</gene>
<keyword evidence="7 11" id="KW-0801">TPQ</keyword>
<dbReference type="GO" id="GO:0009308">
    <property type="term" value="P:amine metabolic process"/>
    <property type="evidence" value="ECO:0007669"/>
    <property type="project" value="UniProtKB-UniRule"/>
</dbReference>
<evidence type="ECO:0000256" key="12">
    <source>
        <dbReference type="PIRSR" id="PIRSR600269-51"/>
    </source>
</evidence>
<evidence type="ECO:0000256" key="1">
    <source>
        <dbReference type="ARBA" id="ARBA00001935"/>
    </source>
</evidence>
<comment type="cofactor">
    <cofactor evidence="2">
        <name>Mn(2+)</name>
        <dbReference type="ChEBI" id="CHEBI:29035"/>
    </cofactor>
</comment>
<dbReference type="InterPro" id="IPR015798">
    <property type="entry name" value="Cu_amine_oxidase_C"/>
</dbReference>
<dbReference type="InterPro" id="IPR049948">
    <property type="entry name" value="Cu_Am_ox_TPQ-bd"/>
</dbReference>
<keyword evidence="10" id="KW-0464">Manganese</keyword>
<evidence type="ECO:0000259" key="15">
    <source>
        <dbReference type="Pfam" id="PF01179"/>
    </source>
</evidence>
<dbReference type="Gene3D" id="2.70.98.20">
    <property type="entry name" value="Copper amine oxidase, catalytic domain"/>
    <property type="match status" value="1"/>
</dbReference>
<evidence type="ECO:0000256" key="3">
    <source>
        <dbReference type="ARBA" id="ARBA00001947"/>
    </source>
</evidence>
<feature type="active site" description="Schiff-base intermediate with substrate; via topaquinone" evidence="11">
    <location>
        <position position="428"/>
    </location>
</feature>
<dbReference type="PANTHER" id="PTHR10638:SF86">
    <property type="entry name" value="COPPER AMINE OXIDASE 1-RELATED"/>
    <property type="match status" value="1"/>
</dbReference>
<feature type="domain" description="Copper amine oxidase catalytic" evidence="15">
    <location>
        <begin position="267"/>
        <end position="674"/>
    </location>
</feature>
<dbReference type="InterPro" id="IPR015802">
    <property type="entry name" value="Cu_amine_oxidase_N3"/>
</dbReference>
<protein>
    <recommendedName>
        <fullName evidence="13">Amine oxidase</fullName>
        <ecNumber evidence="13">1.4.3.-</ecNumber>
    </recommendedName>
</protein>
<feature type="domain" description="Copper amine oxidase N3-terminal" evidence="17">
    <location>
        <begin position="132"/>
        <end position="227"/>
    </location>
</feature>
<dbReference type="OrthoDB" id="8250332at2759"/>
<feature type="domain" description="Copper amine oxidase N2-terminal" evidence="16">
    <location>
        <begin position="34"/>
        <end position="120"/>
    </location>
</feature>
<dbReference type="STRING" id="158441.A0A226EZ52"/>
<evidence type="ECO:0000256" key="14">
    <source>
        <dbReference type="SAM" id="SignalP"/>
    </source>
</evidence>
<proteinExistence type="inferred from homology"/>
<evidence type="ECO:0000256" key="5">
    <source>
        <dbReference type="ARBA" id="ARBA00011738"/>
    </source>
</evidence>
<evidence type="ECO:0000256" key="2">
    <source>
        <dbReference type="ARBA" id="ARBA00001936"/>
    </source>
</evidence>
<evidence type="ECO:0000313" key="18">
    <source>
        <dbReference type="EMBL" id="OXA61946.1"/>
    </source>
</evidence>
<comment type="subunit">
    <text evidence="5">Homodimer.</text>
</comment>
<dbReference type="Proteomes" id="UP000198287">
    <property type="component" value="Unassembled WGS sequence"/>
</dbReference>
<feature type="active site" description="Proton acceptor" evidence="11">
    <location>
        <position position="344"/>
    </location>
</feature>
<evidence type="ECO:0000256" key="11">
    <source>
        <dbReference type="PIRSR" id="PIRSR600269-50"/>
    </source>
</evidence>
<name>A0A226EZ52_FOLCA</name>
<comment type="cofactor">
    <cofactor evidence="1">
        <name>Cu cation</name>
        <dbReference type="ChEBI" id="CHEBI:23378"/>
    </cofactor>
</comment>
<dbReference type="EC" id="1.4.3.-" evidence="13"/>
<comment type="cofactor">
    <cofactor evidence="3">
        <name>Zn(2+)</name>
        <dbReference type="ChEBI" id="CHEBI:29105"/>
    </cofactor>
</comment>
<reference evidence="18 19" key="1">
    <citation type="submission" date="2015-12" db="EMBL/GenBank/DDBJ databases">
        <title>The genome of Folsomia candida.</title>
        <authorList>
            <person name="Faddeeva A."/>
            <person name="Derks M.F."/>
            <person name="Anvar Y."/>
            <person name="Smit S."/>
            <person name="Van Straalen N."/>
            <person name="Roelofs D."/>
        </authorList>
    </citation>
    <scope>NUCLEOTIDE SEQUENCE [LARGE SCALE GENOMIC DNA]</scope>
    <source>
        <strain evidence="18 19">VU population</strain>
        <tissue evidence="18">Whole body</tissue>
    </source>
</reference>
<dbReference type="PANTHER" id="PTHR10638">
    <property type="entry name" value="COPPER AMINE OXIDASE"/>
    <property type="match status" value="1"/>
</dbReference>
<feature type="chain" id="PRO_5012736867" description="Amine oxidase" evidence="14">
    <location>
        <begin position="22"/>
        <end position="690"/>
    </location>
</feature>
<evidence type="ECO:0000256" key="13">
    <source>
        <dbReference type="RuleBase" id="RU000672"/>
    </source>
</evidence>
<evidence type="ECO:0000256" key="8">
    <source>
        <dbReference type="ARBA" id="ARBA00023002"/>
    </source>
</evidence>
<evidence type="ECO:0000256" key="6">
    <source>
        <dbReference type="ARBA" id="ARBA00022723"/>
    </source>
</evidence>
<comment type="similarity">
    <text evidence="4 13">Belongs to the copper/topaquinone oxidase family.</text>
</comment>
<dbReference type="SUPFAM" id="SSF49998">
    <property type="entry name" value="Amine oxidase catalytic domain"/>
    <property type="match status" value="1"/>
</dbReference>
<organism evidence="18 19">
    <name type="scientific">Folsomia candida</name>
    <name type="common">Springtail</name>
    <dbReference type="NCBI Taxonomy" id="158441"/>
    <lineage>
        <taxon>Eukaryota</taxon>
        <taxon>Metazoa</taxon>
        <taxon>Ecdysozoa</taxon>
        <taxon>Arthropoda</taxon>
        <taxon>Hexapoda</taxon>
        <taxon>Collembola</taxon>
        <taxon>Entomobryomorpha</taxon>
        <taxon>Isotomoidea</taxon>
        <taxon>Isotomidae</taxon>
        <taxon>Proisotominae</taxon>
        <taxon>Folsomia</taxon>
    </lineage>
</organism>
<evidence type="ECO:0000259" key="17">
    <source>
        <dbReference type="Pfam" id="PF02728"/>
    </source>
</evidence>
<evidence type="ECO:0000256" key="9">
    <source>
        <dbReference type="ARBA" id="ARBA00023008"/>
    </source>
</evidence>
<comment type="cofactor">
    <cofactor evidence="13">
        <name>Cu cation</name>
        <dbReference type="ChEBI" id="CHEBI:23378"/>
    </cofactor>
    <text evidence="13">Contains 1 topaquinone per subunit.</text>
</comment>
<evidence type="ECO:0000259" key="16">
    <source>
        <dbReference type="Pfam" id="PF02727"/>
    </source>
</evidence>
<dbReference type="AlphaFoldDB" id="A0A226EZ52"/>
<dbReference type="Pfam" id="PF02727">
    <property type="entry name" value="Cu_amine_oxidN2"/>
    <property type="match status" value="1"/>
</dbReference>
<keyword evidence="9 13" id="KW-0186">Copper</keyword>
<evidence type="ECO:0000256" key="7">
    <source>
        <dbReference type="ARBA" id="ARBA00022772"/>
    </source>
</evidence>
<comment type="PTM">
    <text evidence="12 13">Topaquinone (TPQ) is generated by copper-dependent autoxidation of a specific tyrosyl residue.</text>
</comment>
<sequence>MRLLLILCVTGILFIQNVVLGDSGEEEAWDYDPHPLDPLSRSEINKTSHIFRDHMKKVTWIFIWVMLKEPEKSAMLDYFLEDRDPPPGVIPRKAIAVAWNPADGSAYEGIVDLDKEKVDSFVKLGTSADTSFARDEMTEISEMVLKDATVLERLSKYGDFYGDPKNVIADVWKYGYKGDNYTGQRMSQVYFYGRNLTTGENDNFYAHPMGFLAIVDTLKNKVVAIEELPIQDSFDTGNRDGDKVPDEPGNFDPEITSRWYRDDIKPINIEQPGGPSYSIDGNKLEWQNFKMRIGHNGREGLILHLISYNDSNTVRPLIYRASLSELFVPYGDPRPPYHRKTAMDVGEYGLGFSASELRSPDGCRGTTYFIDLITNDMAGSGQAIKNGICVYEEDAGILWRKMHTITGRVLTARSQRLVVTFITTVSNYDYQIKWEFYQDASIRLNLVLTGIVSQNLVGAEGNPMGHGTIGMPNVNAQYHQHFFTARLDVEIDGNKNTVSVVDAVPDVEPSNSTTNPYGNGFTISETVLTTPSEARTKAEPVKARFWRIIGDPNKKNPISGDPMGWRLSPDHAIHLMMKADSVQHSRFSFVDYDVWVTPYKEDQLYAGGFYLNSSGLEKWVDDDPDVDITDTDVVLWHVFGVTHIVRVEDLPVMPVENIGFWFKPLNFFTENPSVNVRPISRETNNGRRRS</sequence>
<dbReference type="GO" id="GO:0048038">
    <property type="term" value="F:quinone binding"/>
    <property type="evidence" value="ECO:0007669"/>
    <property type="project" value="InterPro"/>
</dbReference>
<dbReference type="GO" id="GO:0005507">
    <property type="term" value="F:copper ion binding"/>
    <property type="evidence" value="ECO:0007669"/>
    <property type="project" value="InterPro"/>
</dbReference>
<dbReference type="Gene3D" id="3.10.450.40">
    <property type="match status" value="2"/>
</dbReference>
<dbReference type="InterPro" id="IPR015800">
    <property type="entry name" value="Cu_amine_oxidase_N2"/>
</dbReference>
<dbReference type="Pfam" id="PF01179">
    <property type="entry name" value="Cu_amine_oxid"/>
    <property type="match status" value="1"/>
</dbReference>
<comment type="caution">
    <text evidence="18">The sequence shown here is derived from an EMBL/GenBank/DDBJ whole genome shotgun (WGS) entry which is preliminary data.</text>
</comment>
<keyword evidence="19" id="KW-1185">Reference proteome</keyword>
<dbReference type="InterPro" id="IPR036460">
    <property type="entry name" value="Cu_amine_oxidase_C_sf"/>
</dbReference>
<dbReference type="PROSITE" id="PS01164">
    <property type="entry name" value="COPPER_AMINE_OXID_1"/>
    <property type="match status" value="1"/>
</dbReference>
<dbReference type="EMBL" id="LNIX01000001">
    <property type="protein sequence ID" value="OXA61946.1"/>
    <property type="molecule type" value="Genomic_DNA"/>
</dbReference>